<dbReference type="PROSITE" id="PS51352">
    <property type="entry name" value="THIOREDOXIN_2"/>
    <property type="match status" value="1"/>
</dbReference>
<dbReference type="SUPFAM" id="SSF52833">
    <property type="entry name" value="Thioredoxin-like"/>
    <property type="match status" value="1"/>
</dbReference>
<dbReference type="CDD" id="cd02968">
    <property type="entry name" value="SCO"/>
    <property type="match status" value="1"/>
</dbReference>
<evidence type="ECO:0000313" key="7">
    <source>
        <dbReference type="Proteomes" id="UP000002743"/>
    </source>
</evidence>
<dbReference type="InterPro" id="IPR036249">
    <property type="entry name" value="Thioredoxin-like_sf"/>
</dbReference>
<accession>C6XD27</accession>
<dbReference type="Proteomes" id="UP000002743">
    <property type="component" value="Chromosome"/>
</dbReference>
<gene>
    <name evidence="6" type="ordered locus">Msip34_1206</name>
</gene>
<reference evidence="6 7" key="2">
    <citation type="journal article" date="2011" name="J. Bacteriol.">
        <title>Genomes of three methylotrophs from a single niche uncover genetic and metabolic divergence of Methylophilaceae.</title>
        <authorList>
            <person name="Lapidus A."/>
            <person name="Clum A."/>
            <person name="Labutti K."/>
            <person name="Kaluzhnaya M.G."/>
            <person name="Lim S."/>
            <person name="Beck D.A."/>
            <person name="Glavina Del Rio T."/>
            <person name="Nolan M."/>
            <person name="Mavromatis K."/>
            <person name="Huntemann M."/>
            <person name="Lucas S."/>
            <person name="Lidstrom M.E."/>
            <person name="Ivanova N."/>
            <person name="Chistoserdova L."/>
        </authorList>
    </citation>
    <scope>NUCLEOTIDE SEQUENCE [LARGE SCALE GENOMIC DNA]</scope>
    <source>
        <strain evidence="6 7">SIP3-4</strain>
    </source>
</reference>
<dbReference type="STRING" id="582744.Msip34_1206"/>
<sequence>MVRALMLCLMLTCLSACKPQPKEAFEATDITGADFASGLHLTDHHGKPASLQDFKGKVVVLFFGYTHCPDVCPTTMSDMAQTMKLLGKDADQVQVLFVTLDPARDTPDVLANYVPYFDPRFIGLYGTEAEIAGTAHHFKISATKQPPDARGNYSIDHSAGTYVYDKQGKIRLYFNYGASPAMMAHDLRLLM</sequence>
<feature type="binding site" evidence="3">
    <location>
        <position position="68"/>
    </location>
    <ligand>
        <name>Cu cation</name>
        <dbReference type="ChEBI" id="CHEBI:23378"/>
    </ligand>
</feature>
<evidence type="ECO:0000313" key="6">
    <source>
        <dbReference type="EMBL" id="ACT50452.1"/>
    </source>
</evidence>
<keyword evidence="2 3" id="KW-0186">Copper</keyword>
<keyword evidence="3" id="KW-0479">Metal-binding</keyword>
<dbReference type="HOGENOM" id="CLU_050131_3_0_4"/>
<keyword evidence="4" id="KW-1015">Disulfide bond</keyword>
<comment type="similarity">
    <text evidence="1">Belongs to the SCO1/2 family.</text>
</comment>
<evidence type="ECO:0000256" key="1">
    <source>
        <dbReference type="ARBA" id="ARBA00010996"/>
    </source>
</evidence>
<dbReference type="OrthoDB" id="9790194at2"/>
<evidence type="ECO:0000256" key="4">
    <source>
        <dbReference type="PIRSR" id="PIRSR603782-2"/>
    </source>
</evidence>
<feature type="binding site" evidence="3">
    <location>
        <position position="157"/>
    </location>
    <ligand>
        <name>Cu cation</name>
        <dbReference type="ChEBI" id="CHEBI:23378"/>
    </ligand>
</feature>
<organism evidence="6 7">
    <name type="scientific">Methylovorus glucosotrophus (strain SIP3-4)</name>
    <dbReference type="NCBI Taxonomy" id="582744"/>
    <lineage>
        <taxon>Bacteria</taxon>
        <taxon>Pseudomonadati</taxon>
        <taxon>Pseudomonadota</taxon>
        <taxon>Betaproteobacteria</taxon>
        <taxon>Nitrosomonadales</taxon>
        <taxon>Methylophilaceae</taxon>
        <taxon>Methylovorus</taxon>
    </lineage>
</organism>
<feature type="disulfide bond" description="Redox-active" evidence="4">
    <location>
        <begin position="68"/>
        <end position="72"/>
    </location>
</feature>
<reference evidence="7" key="1">
    <citation type="submission" date="2009-07" db="EMBL/GenBank/DDBJ databases">
        <title>Complete sequence of chromosome of Methylovorus sp. SIP3-4.</title>
        <authorList>
            <person name="Lucas S."/>
            <person name="Copeland A."/>
            <person name="Lapidus A."/>
            <person name="Glavina del Rio T."/>
            <person name="Tice H."/>
            <person name="Bruce D."/>
            <person name="Goodwin L."/>
            <person name="Pitluck S."/>
            <person name="Clum A."/>
            <person name="Larimer F."/>
            <person name="Land M."/>
            <person name="Hauser L."/>
            <person name="Kyrpides N."/>
            <person name="Mikhailova N."/>
            <person name="Kayluzhnaya M."/>
            <person name="Chistoserdova L."/>
        </authorList>
    </citation>
    <scope>NUCLEOTIDE SEQUENCE [LARGE SCALE GENOMIC DNA]</scope>
    <source>
        <strain evidence="7">SIP3-4</strain>
    </source>
</reference>
<dbReference type="Pfam" id="PF02630">
    <property type="entry name" value="SCO1-SenC"/>
    <property type="match status" value="1"/>
</dbReference>
<dbReference type="Gene3D" id="3.40.30.10">
    <property type="entry name" value="Glutaredoxin"/>
    <property type="match status" value="1"/>
</dbReference>
<dbReference type="PANTHER" id="PTHR12151">
    <property type="entry name" value="ELECTRON TRANSPORT PROTIN SCO1/SENC FAMILY MEMBER"/>
    <property type="match status" value="1"/>
</dbReference>
<dbReference type="InterPro" id="IPR013766">
    <property type="entry name" value="Thioredoxin_domain"/>
</dbReference>
<keyword evidence="7" id="KW-1185">Reference proteome</keyword>
<evidence type="ECO:0000256" key="3">
    <source>
        <dbReference type="PIRSR" id="PIRSR603782-1"/>
    </source>
</evidence>
<dbReference type="PANTHER" id="PTHR12151:SF25">
    <property type="entry name" value="LINALOOL DEHYDRATASE_ISOMERASE DOMAIN-CONTAINING PROTEIN"/>
    <property type="match status" value="1"/>
</dbReference>
<dbReference type="GO" id="GO:0046872">
    <property type="term" value="F:metal ion binding"/>
    <property type="evidence" value="ECO:0007669"/>
    <property type="project" value="UniProtKB-KW"/>
</dbReference>
<evidence type="ECO:0000259" key="5">
    <source>
        <dbReference type="PROSITE" id="PS51352"/>
    </source>
</evidence>
<feature type="domain" description="Thioredoxin" evidence="5">
    <location>
        <begin position="16"/>
        <end position="191"/>
    </location>
</feature>
<dbReference type="eggNOG" id="COG1999">
    <property type="taxonomic scope" value="Bacteria"/>
</dbReference>
<dbReference type="KEGG" id="mei:Msip34_1206"/>
<evidence type="ECO:0000256" key="2">
    <source>
        <dbReference type="ARBA" id="ARBA00023008"/>
    </source>
</evidence>
<dbReference type="AlphaFoldDB" id="C6XD27"/>
<dbReference type="EMBL" id="CP001674">
    <property type="protein sequence ID" value="ACT50452.1"/>
    <property type="molecule type" value="Genomic_DNA"/>
</dbReference>
<dbReference type="InterPro" id="IPR003782">
    <property type="entry name" value="SCO1/SenC"/>
</dbReference>
<proteinExistence type="inferred from homology"/>
<feature type="binding site" evidence="3">
    <location>
        <position position="72"/>
    </location>
    <ligand>
        <name>Cu cation</name>
        <dbReference type="ChEBI" id="CHEBI:23378"/>
    </ligand>
</feature>
<dbReference type="FunFam" id="3.40.30.10:FF:000013">
    <property type="entry name" value="Blast:Protein SCO1 homolog, mitochondrial"/>
    <property type="match status" value="1"/>
</dbReference>
<dbReference type="RefSeq" id="WP_015829950.1">
    <property type="nucleotide sequence ID" value="NC_012969.1"/>
</dbReference>
<name>C6XD27_METGS</name>
<protein>
    <submittedName>
        <fullName evidence="6">Electron transport protein SCO1/SenC</fullName>
    </submittedName>
</protein>